<comment type="caution">
    <text evidence="1">The sequence shown here is derived from an EMBL/GenBank/DDBJ whole genome shotgun (WGS) entry which is preliminary data.</text>
</comment>
<gene>
    <name evidence="1" type="ORF">HDE69_005370</name>
</gene>
<feature type="non-terminal residue" evidence="1">
    <location>
        <position position="1"/>
    </location>
</feature>
<proteinExistence type="predicted"/>
<protein>
    <submittedName>
        <fullName evidence="1">Uncharacterized protein</fullName>
    </submittedName>
</protein>
<name>A0A7W8YYR2_9SPHI</name>
<evidence type="ECO:0000313" key="2">
    <source>
        <dbReference type="Proteomes" id="UP000537718"/>
    </source>
</evidence>
<dbReference type="Proteomes" id="UP000537718">
    <property type="component" value="Unassembled WGS sequence"/>
</dbReference>
<reference evidence="1 2" key="1">
    <citation type="submission" date="2020-08" db="EMBL/GenBank/DDBJ databases">
        <title>Genomic Encyclopedia of Type Strains, Phase IV (KMG-V): Genome sequencing to study the core and pangenomes of soil and plant-associated prokaryotes.</title>
        <authorList>
            <person name="Whitman W."/>
        </authorList>
    </citation>
    <scope>NUCLEOTIDE SEQUENCE [LARGE SCALE GENOMIC DNA]</scope>
    <source>
        <strain evidence="1 2">MP7CTX6</strain>
    </source>
</reference>
<dbReference type="EMBL" id="JACHCF010000024">
    <property type="protein sequence ID" value="MBB5624271.1"/>
    <property type="molecule type" value="Genomic_DNA"/>
</dbReference>
<dbReference type="RefSeq" id="WP_221270780.1">
    <property type="nucleotide sequence ID" value="NZ_JACHCF010000024.1"/>
</dbReference>
<organism evidence="1 2">
    <name type="scientific">Pedobacter cryoconitis</name>
    <dbReference type="NCBI Taxonomy" id="188932"/>
    <lineage>
        <taxon>Bacteria</taxon>
        <taxon>Pseudomonadati</taxon>
        <taxon>Bacteroidota</taxon>
        <taxon>Sphingobacteriia</taxon>
        <taxon>Sphingobacteriales</taxon>
        <taxon>Sphingobacteriaceae</taxon>
        <taxon>Pedobacter</taxon>
    </lineage>
</organism>
<accession>A0A7W8YYR2</accession>
<evidence type="ECO:0000313" key="1">
    <source>
        <dbReference type="EMBL" id="MBB5624271.1"/>
    </source>
</evidence>
<dbReference type="AlphaFoldDB" id="A0A7W8YYR2"/>
<sequence length="919" mass="99469">GVGFTWNMAARTFTGLLPASSYYVYARVSRSLLVGSWVISESIITAEQEAGYWNLQSGVLFPVVEGRRDHEFTKGMTFIIGDQIKAGVLMDISGLNFFNLTNSTFNLGASNNGIDYGVTLANTLTAQNIVIGYGDYVSGIGNNGSWPLYIGASSSQHPETAKFRVSRDGTMYAKEGVFEGKITAGPGSKIGDIIIDAGGKIYLAGTRVEVRPDEYIKVFNNGIADFSRASKMNIPSSDAKEWKLYVDTSGSGGGATPLPAGGSTTLAGLADVTLSTLTSGQALTWNGSNWINRSVVADLSALGSFAYRNTINGNEINTSPVNATVDVGVSQYMRWKNYGNGHILIDASNGTSPTGSVIDNKNSSNAWASSFPTLMGWNGVNTYGVRVDSARVADGSLLWNGQTYIPGSQRQGIFNFMVYSAGTWGFATPDNVKDTLGMQTGNYLRKNVESIINAGTADTQRGNVVTFAYASSGTPYNGTLVSLGGFTEGRYDLQLNTTYWGSDRLAFRNRNGDENKWNTWRSLLWNSYDETVTFTGGTGTSYNAATLQLMTASRAPNLSFHWQGVVASSISIERSGRIAIMDNPGTSYESLIANNITATSSITSGNWFYTSGQCGIYNATYQNGLQSLANNRWKIYTDSTTNIVLDFVAAGVLKGSVHGDVNGSFGFLNAVGSWSLRRDPNDGYWYANSFRADSWFRSAGNTGWYNETYQGGIYMEDYSWVRVYNGKGLLVEGALGVQSSCFKSTGAGFKSYNHHGMIGSYDQTDTADKIIWTIGDQWNELNTMYGLGYSYDSQFRSTMHQVVISLAGKQNISLGMDGRIMARDTISAGTGTNGGFQNLTYSAGHNNIWRFSNAVEYGIGYYQGGASGDYMGFHFGNRNTPQFTFAGNGILTVPIAKVTSALYIPSTSGKLWKIYVQDN</sequence>